<sequence>MTEVERRPEEVGEILVKVQEDLHHLKEHLMQKSLSDGHRELIDLTALQNAIQKTEDGIKAQSEKIIQVVNNRVTTLPSVDASSKAKTMEPSSFSQESVFDLSGLGSDLPLRRISNKGLADKKLVSRYTAVDPLGGGGGPCGPSPGQQAKLLYNLKAIQDPTSTLNRKVVSDNYGVSLPLIVDKRHKVPTQKVVMGSNVEHLAVLPKANRVDPQLIPPPISEKDARKGILSLMERGLIPPAAELTLDPSPVRQKLQTLHDAQDKKNIPKGPPLGFGDGSFNLASVKLDLDPYPMEPMPTRPIVARRPRSASLAESPEPAWVSPRSGATSAKSARSLVPVKNMEPLPPPTTPASEFKHLHHRFAIQHGRLRESSKDFAAFKQHYCLSWGNIVTMLRHLEKLLGNYAVPLAFINGDKLADLAVEFELDKPPTTKALLGVIMNIDDVMALLNRPGRRFLGPDGEDVAATKIQSTWRRYKDRSQYLEYRRKKWAAGVIAISWVMHVKMAMVRKQLKETRKIQLEEFRRRTKDFSASWDRIQRNRRVIVHIPSLGYSQKIRTTIGDFNIQQNQQMARLCDLHDPNVEVIYVSPVNINDETLQYYNKLLGLRPAVESGNVEDQRDMSDRFKIIVPEAINSFPTHSMCLSTLLKYSPRALQRIQNLTAGKEAYIVPGVMHKDDLSLAHELNLPILGCEPEVSHLYSTKSGSKRIFASAEVDVPPSDFDVYSLEQLHESLAQLVTDNLDVKRYLFKLDDEFDGRGIAYCDITPHLRCHSWAKKEAARYGEKWAKKWAQEPAYIKIRAEVPDILANNATPINKKLYSSWPKFLEAFLSQGGVIEACPPSDSVTAITVNILITPDGKVTLVSSGDQIHAHSPFTCWGLSVPQSSVDPGQLNRACAKVAKSCLQRSVMGYFAVDFVTFIDPNTRDQKLWAVDLNLWYDDTVSTTGLMLYVSGGTLNNKTCEFHVPPPKKERKKSIRRRYEDLEPEEPPNTSRYAVMSTRLLHTNLAVVHYSVFFQMCRAHGIGFDIKEKQGTAFTLIDSYKREGIGMLTVGEELQGTLASFARNLSVIHQEISAPNMQGQSNFQAAIEDIEGILGTTIQNMDRPEDEEAK</sequence>
<dbReference type="PANTHER" id="PTHR14465">
    <property type="entry name" value="IQ DOMAIN-CONTAINING PROTEIN H"/>
    <property type="match status" value="1"/>
</dbReference>
<evidence type="ECO:0000313" key="4">
    <source>
        <dbReference type="Proteomes" id="UP000887568"/>
    </source>
</evidence>
<dbReference type="SMART" id="SM00015">
    <property type="entry name" value="IQ"/>
    <property type="match status" value="1"/>
</dbReference>
<dbReference type="PROSITE" id="PS50096">
    <property type="entry name" value="IQ"/>
    <property type="match status" value="1"/>
</dbReference>
<dbReference type="Pfam" id="PF24923">
    <property type="entry name" value="ATP-grasp_IQCH"/>
    <property type="match status" value="1"/>
</dbReference>
<dbReference type="AlphaFoldDB" id="A0A914BKB6"/>
<evidence type="ECO:0000256" key="1">
    <source>
        <dbReference type="SAM" id="MobiDB-lite"/>
    </source>
</evidence>
<dbReference type="EnsemblMetazoa" id="XM_038220800.1">
    <property type="protein sequence ID" value="XP_038076728.1"/>
    <property type="gene ID" value="LOC119744723"/>
</dbReference>
<dbReference type="RefSeq" id="XP_038076728.1">
    <property type="nucleotide sequence ID" value="XM_038220800.1"/>
</dbReference>
<dbReference type="OMA" id="MHEFIIR"/>
<evidence type="ECO:0000259" key="2">
    <source>
        <dbReference type="Pfam" id="PF24923"/>
    </source>
</evidence>
<dbReference type="CTD" id="64799"/>
<evidence type="ECO:0000313" key="3">
    <source>
        <dbReference type="EnsemblMetazoa" id="XP_038076728.1"/>
    </source>
</evidence>
<dbReference type="InterPro" id="IPR056855">
    <property type="entry name" value="ATP-grasp_IQCH"/>
</dbReference>
<dbReference type="Proteomes" id="UP000887568">
    <property type="component" value="Unplaced"/>
</dbReference>
<dbReference type="InterPro" id="IPR000048">
    <property type="entry name" value="IQ_motif_EF-hand-BS"/>
</dbReference>
<keyword evidence="4" id="KW-1185">Reference proteome</keyword>
<dbReference type="GeneID" id="119744723"/>
<protein>
    <recommendedName>
        <fullName evidence="2">IQCH-like ATP-grasp domain-containing protein</fullName>
    </recommendedName>
</protein>
<feature type="domain" description="IQCH-like ATP-grasp" evidence="2">
    <location>
        <begin position="691"/>
        <end position="955"/>
    </location>
</feature>
<feature type="region of interest" description="Disordered" evidence="1">
    <location>
        <begin position="964"/>
        <end position="986"/>
    </location>
</feature>
<dbReference type="OrthoDB" id="2117703at2759"/>
<name>A0A914BKB6_PATMI</name>
<dbReference type="CDD" id="cd23767">
    <property type="entry name" value="IQCD"/>
    <property type="match status" value="1"/>
</dbReference>
<dbReference type="Pfam" id="PF00612">
    <property type="entry name" value="IQ"/>
    <property type="match status" value="1"/>
</dbReference>
<dbReference type="InterPro" id="IPR038752">
    <property type="entry name" value="IQCH"/>
</dbReference>
<proteinExistence type="predicted"/>
<reference evidence="3" key="1">
    <citation type="submission" date="2022-11" db="UniProtKB">
        <authorList>
            <consortium name="EnsemblMetazoa"/>
        </authorList>
    </citation>
    <scope>IDENTIFICATION</scope>
</reference>
<dbReference type="PANTHER" id="PTHR14465:SF0">
    <property type="entry name" value="IQ DOMAIN-CONTAINING PROTEIN H"/>
    <property type="match status" value="1"/>
</dbReference>
<feature type="region of interest" description="Disordered" evidence="1">
    <location>
        <begin position="304"/>
        <end position="333"/>
    </location>
</feature>
<accession>A0A914BKB6</accession>
<organism evidence="3 4">
    <name type="scientific">Patiria miniata</name>
    <name type="common">Bat star</name>
    <name type="synonym">Asterina miniata</name>
    <dbReference type="NCBI Taxonomy" id="46514"/>
    <lineage>
        <taxon>Eukaryota</taxon>
        <taxon>Metazoa</taxon>
        <taxon>Echinodermata</taxon>
        <taxon>Eleutherozoa</taxon>
        <taxon>Asterozoa</taxon>
        <taxon>Asteroidea</taxon>
        <taxon>Valvatacea</taxon>
        <taxon>Valvatida</taxon>
        <taxon>Asterinidae</taxon>
        <taxon>Patiria</taxon>
    </lineage>
</organism>